<dbReference type="Gene3D" id="3.90.1150.30">
    <property type="match status" value="1"/>
</dbReference>
<reference evidence="1 3" key="3">
    <citation type="submission" date="2019-07" db="EMBL/GenBank/DDBJ databases">
        <title>Whole genome shotgun sequence of Methylobacterium oxalidis NBRC 107715.</title>
        <authorList>
            <person name="Hosoyama A."/>
            <person name="Uohara A."/>
            <person name="Ohji S."/>
            <person name="Ichikawa N."/>
        </authorList>
    </citation>
    <scope>NUCLEOTIDE SEQUENCE [LARGE SCALE GENOMIC DNA]</scope>
    <source>
        <strain evidence="1 3">NBRC 107715</strain>
    </source>
</reference>
<gene>
    <name evidence="2" type="ORF">GCM10007888_04890</name>
    <name evidence="1" type="ORF">MOX02_02010</name>
</gene>
<reference evidence="4" key="2">
    <citation type="journal article" date="2019" name="Int. J. Syst. Evol. Microbiol.">
        <title>The Global Catalogue of Microorganisms (GCM) 10K type strain sequencing project: providing services to taxonomists for standard genome sequencing and annotation.</title>
        <authorList>
            <consortium name="The Broad Institute Genomics Platform"/>
            <consortium name="The Broad Institute Genome Sequencing Center for Infectious Disease"/>
            <person name="Wu L."/>
            <person name="Ma J."/>
        </authorList>
    </citation>
    <scope>NUCLEOTIDE SEQUENCE [LARGE SCALE GENOMIC DNA]</scope>
    <source>
        <strain evidence="4">NBRC 107715</strain>
    </source>
</reference>
<dbReference type="Proteomes" id="UP000321960">
    <property type="component" value="Unassembled WGS sequence"/>
</dbReference>
<reference evidence="2" key="4">
    <citation type="submission" date="2023-01" db="EMBL/GenBank/DDBJ databases">
        <title>Draft genome sequence of Methylobacterium oxalidis strain NBRC 107715.</title>
        <authorList>
            <person name="Sun Q."/>
            <person name="Mori K."/>
        </authorList>
    </citation>
    <scope>NUCLEOTIDE SEQUENCE</scope>
    <source>
        <strain evidence="2">NBRC 107715</strain>
    </source>
</reference>
<reference evidence="2" key="1">
    <citation type="journal article" date="2014" name="Int. J. Syst. Evol. Microbiol.">
        <title>Complete genome of a new Firmicutes species belonging to the dominant human colonic microbiota ('Ruminococcus bicirculans') reveals two chromosomes and a selective capacity to utilize plant glucans.</title>
        <authorList>
            <consortium name="NISC Comparative Sequencing Program"/>
            <person name="Wegmann U."/>
            <person name="Louis P."/>
            <person name="Goesmann A."/>
            <person name="Henrissat B."/>
            <person name="Duncan S.H."/>
            <person name="Flint H.J."/>
        </authorList>
    </citation>
    <scope>NUCLEOTIDE SEQUENCE</scope>
    <source>
        <strain evidence="2">NBRC 107715</strain>
    </source>
</reference>
<evidence type="ECO:0008006" key="5">
    <source>
        <dbReference type="Google" id="ProtNLM"/>
    </source>
</evidence>
<evidence type="ECO:0000313" key="3">
    <source>
        <dbReference type="Proteomes" id="UP000321960"/>
    </source>
</evidence>
<dbReference type="InterPro" id="IPR038056">
    <property type="entry name" value="YjbR-like_sf"/>
</dbReference>
<dbReference type="Pfam" id="PF04237">
    <property type="entry name" value="YjbR"/>
    <property type="match status" value="1"/>
</dbReference>
<dbReference type="SUPFAM" id="SSF142906">
    <property type="entry name" value="YjbR-like"/>
    <property type="match status" value="1"/>
</dbReference>
<evidence type="ECO:0000313" key="4">
    <source>
        <dbReference type="Proteomes" id="UP001156856"/>
    </source>
</evidence>
<name>A0A512IWX9_9HYPH</name>
<dbReference type="AlphaFoldDB" id="A0A512IWX9"/>
<dbReference type="Proteomes" id="UP001156856">
    <property type="component" value="Unassembled WGS sequence"/>
</dbReference>
<accession>A0A512IWX9</accession>
<keyword evidence="4" id="KW-1185">Reference proteome</keyword>
<dbReference type="EMBL" id="BJZU01000003">
    <property type="protein sequence ID" value="GEP02163.1"/>
    <property type="molecule type" value="Genomic_DNA"/>
</dbReference>
<comment type="caution">
    <text evidence="1">The sequence shown here is derived from an EMBL/GenBank/DDBJ whole genome shotgun (WGS) entry which is preliminary data.</text>
</comment>
<proteinExistence type="predicted"/>
<protein>
    <recommendedName>
        <fullName evidence="5">MmcQ/YjbR family DNA-binding protein</fullName>
    </recommendedName>
</protein>
<sequence>MLAEDVRALCLMLPGTVEGAHMGNPDFRVGGRIYATLWVEEERTVLRLTPAHQAMLAEAEPDLFAPVPGAWGRRGWTNLDLPEADEETLRGALLAAWRATAPRDLVAAYEPA</sequence>
<dbReference type="EMBL" id="BSPK01000004">
    <property type="protein sequence ID" value="GLS62108.1"/>
    <property type="molecule type" value="Genomic_DNA"/>
</dbReference>
<evidence type="ECO:0000313" key="1">
    <source>
        <dbReference type="EMBL" id="GEP02163.1"/>
    </source>
</evidence>
<dbReference type="InterPro" id="IPR058532">
    <property type="entry name" value="YjbR/MT2646/Rv2570-like"/>
</dbReference>
<organism evidence="1 3">
    <name type="scientific">Methylobacterium oxalidis</name>
    <dbReference type="NCBI Taxonomy" id="944322"/>
    <lineage>
        <taxon>Bacteria</taxon>
        <taxon>Pseudomonadati</taxon>
        <taxon>Pseudomonadota</taxon>
        <taxon>Alphaproteobacteria</taxon>
        <taxon>Hyphomicrobiales</taxon>
        <taxon>Methylobacteriaceae</taxon>
        <taxon>Methylobacterium</taxon>
    </lineage>
</organism>
<evidence type="ECO:0000313" key="2">
    <source>
        <dbReference type="EMBL" id="GLS62108.1"/>
    </source>
</evidence>